<sequence length="89" mass="9449">MSVVKGLPRGGGPSEVRRTDAARTSVRAFTFPFHGEFQQPVPSGPVDTQSVGQQLDGLFARMAHMTFLQVSYRAGTDGGEVGQLLLGDA</sequence>
<protein>
    <submittedName>
        <fullName evidence="2">Uncharacterized protein</fullName>
    </submittedName>
</protein>
<keyword evidence="3" id="KW-1185">Reference proteome</keyword>
<organism evidence="2 3">
    <name type="scientific">Streptomyces alfalfae</name>
    <dbReference type="NCBI Taxonomy" id="1642299"/>
    <lineage>
        <taxon>Bacteria</taxon>
        <taxon>Bacillati</taxon>
        <taxon>Actinomycetota</taxon>
        <taxon>Actinomycetes</taxon>
        <taxon>Kitasatosporales</taxon>
        <taxon>Streptomycetaceae</taxon>
        <taxon>Streptomyces</taxon>
    </lineage>
</organism>
<evidence type="ECO:0000256" key="1">
    <source>
        <dbReference type="SAM" id="MobiDB-lite"/>
    </source>
</evidence>
<name>A0ABM6GLY9_9ACTN</name>
<proteinExistence type="predicted"/>
<evidence type="ECO:0000313" key="3">
    <source>
        <dbReference type="Proteomes" id="UP000187191"/>
    </source>
</evidence>
<evidence type="ECO:0000313" key="2">
    <source>
        <dbReference type="EMBL" id="APY84886.1"/>
    </source>
</evidence>
<reference evidence="2 3" key="1">
    <citation type="submission" date="2016-05" db="EMBL/GenBank/DDBJ databases">
        <authorList>
            <person name="Gu J."/>
        </authorList>
    </citation>
    <scope>NUCLEOTIDE SEQUENCE [LARGE SCALE GENOMIC DNA]</scope>
    <source>
        <strain evidence="2 3">ACCC40021</strain>
    </source>
</reference>
<dbReference type="EMBL" id="CP015588">
    <property type="protein sequence ID" value="APY84886.1"/>
    <property type="molecule type" value="Genomic_DNA"/>
</dbReference>
<accession>A0ABM6GLY9</accession>
<feature type="region of interest" description="Disordered" evidence="1">
    <location>
        <begin position="1"/>
        <end position="21"/>
    </location>
</feature>
<gene>
    <name evidence="2" type="ORF">A7J05_03180</name>
</gene>
<dbReference type="Proteomes" id="UP000187191">
    <property type="component" value="Chromosome"/>
</dbReference>